<feature type="domain" description="PAS" evidence="10">
    <location>
        <begin position="202"/>
        <end position="256"/>
    </location>
</feature>
<dbReference type="SMART" id="SM00448">
    <property type="entry name" value="REC"/>
    <property type="match status" value="1"/>
</dbReference>
<feature type="transmembrane region" description="Helical" evidence="7">
    <location>
        <begin position="166"/>
        <end position="189"/>
    </location>
</feature>
<dbReference type="PANTHER" id="PTHR43047:SF72">
    <property type="entry name" value="OSMOSENSING HISTIDINE PROTEIN KINASE SLN1"/>
    <property type="match status" value="1"/>
</dbReference>
<dbReference type="CDD" id="cd00082">
    <property type="entry name" value="HisKA"/>
    <property type="match status" value="1"/>
</dbReference>
<dbReference type="Gene3D" id="1.10.287.130">
    <property type="match status" value="1"/>
</dbReference>
<keyword evidence="12" id="KW-0547">Nucleotide-binding</keyword>
<evidence type="ECO:0000259" key="10">
    <source>
        <dbReference type="PROSITE" id="PS50112"/>
    </source>
</evidence>
<dbReference type="InterPro" id="IPR007891">
    <property type="entry name" value="CHASE3"/>
</dbReference>
<dbReference type="PROSITE" id="PS50112">
    <property type="entry name" value="PAS"/>
    <property type="match status" value="1"/>
</dbReference>
<dbReference type="InterPro" id="IPR004358">
    <property type="entry name" value="Sig_transdc_His_kin-like_C"/>
</dbReference>
<dbReference type="SMART" id="SM00388">
    <property type="entry name" value="HisKA"/>
    <property type="match status" value="1"/>
</dbReference>
<dbReference type="InterPro" id="IPR001789">
    <property type="entry name" value="Sig_transdc_resp-reg_receiver"/>
</dbReference>
<reference evidence="12 13" key="1">
    <citation type="submission" date="2024-02" db="EMBL/GenBank/DDBJ databases">
        <title>Full genome sequence of Sphingomonas kaistensis.</title>
        <authorList>
            <person name="Poletto B.L."/>
            <person name="Silva G."/>
            <person name="Galante D."/>
            <person name="Campos K.R."/>
            <person name="Santos M.B.N."/>
            <person name="Sacchi C.T."/>
        </authorList>
    </citation>
    <scope>NUCLEOTIDE SEQUENCE [LARGE SCALE GENOMIC DNA]</scope>
    <source>
        <strain evidence="12 13">MA4R</strain>
    </source>
</reference>
<evidence type="ECO:0000256" key="4">
    <source>
        <dbReference type="ARBA" id="ARBA00022679"/>
    </source>
</evidence>
<dbReference type="Pfam" id="PF00989">
    <property type="entry name" value="PAS"/>
    <property type="match status" value="1"/>
</dbReference>
<accession>A0ABZ2G359</accession>
<dbReference type="SUPFAM" id="SSF52172">
    <property type="entry name" value="CheY-like"/>
    <property type="match status" value="1"/>
</dbReference>
<evidence type="ECO:0000259" key="11">
    <source>
        <dbReference type="PROSITE" id="PS50113"/>
    </source>
</evidence>
<dbReference type="InterPro" id="IPR000700">
    <property type="entry name" value="PAS-assoc_C"/>
</dbReference>
<dbReference type="SMART" id="SM00091">
    <property type="entry name" value="PAS"/>
    <property type="match status" value="1"/>
</dbReference>
<dbReference type="Proteomes" id="UP001382935">
    <property type="component" value="Chromosome"/>
</dbReference>
<dbReference type="Gene3D" id="3.40.50.2300">
    <property type="match status" value="1"/>
</dbReference>
<dbReference type="Gene3D" id="3.30.450.20">
    <property type="entry name" value="PAS domain"/>
    <property type="match status" value="1"/>
</dbReference>
<dbReference type="PRINTS" id="PR00344">
    <property type="entry name" value="BCTRLSENSOR"/>
</dbReference>
<dbReference type="RefSeq" id="WP_338504016.1">
    <property type="nucleotide sequence ID" value="NZ_CP145607.1"/>
</dbReference>
<evidence type="ECO:0000313" key="12">
    <source>
        <dbReference type="EMBL" id="WWM70874.1"/>
    </source>
</evidence>
<dbReference type="Gene3D" id="3.30.565.10">
    <property type="entry name" value="Histidine kinase-like ATPase, C-terminal domain"/>
    <property type="match status" value="1"/>
</dbReference>
<dbReference type="PANTHER" id="PTHR43047">
    <property type="entry name" value="TWO-COMPONENT HISTIDINE PROTEIN KINASE"/>
    <property type="match status" value="1"/>
</dbReference>
<dbReference type="SUPFAM" id="SSF55785">
    <property type="entry name" value="PYP-like sensor domain (PAS domain)"/>
    <property type="match status" value="1"/>
</dbReference>
<dbReference type="PROSITE" id="PS50110">
    <property type="entry name" value="RESPONSE_REGULATORY"/>
    <property type="match status" value="1"/>
</dbReference>
<dbReference type="Pfam" id="PF02518">
    <property type="entry name" value="HATPase_c"/>
    <property type="match status" value="1"/>
</dbReference>
<dbReference type="Pfam" id="PF00072">
    <property type="entry name" value="Response_reg"/>
    <property type="match status" value="1"/>
</dbReference>
<name>A0ABZ2G359_9SPHN</name>
<evidence type="ECO:0000256" key="5">
    <source>
        <dbReference type="ARBA" id="ARBA00022777"/>
    </source>
</evidence>
<keyword evidence="7" id="KW-0812">Transmembrane</keyword>
<dbReference type="GO" id="GO:0005524">
    <property type="term" value="F:ATP binding"/>
    <property type="evidence" value="ECO:0007669"/>
    <property type="project" value="UniProtKB-KW"/>
</dbReference>
<dbReference type="InterPro" id="IPR011006">
    <property type="entry name" value="CheY-like_superfamily"/>
</dbReference>
<dbReference type="InterPro" id="IPR003594">
    <property type="entry name" value="HATPase_dom"/>
</dbReference>
<keyword evidence="7" id="KW-0472">Membrane</keyword>
<evidence type="ECO:0000259" key="9">
    <source>
        <dbReference type="PROSITE" id="PS50110"/>
    </source>
</evidence>
<keyword evidence="5" id="KW-0418">Kinase</keyword>
<evidence type="ECO:0000259" key="8">
    <source>
        <dbReference type="PROSITE" id="PS50109"/>
    </source>
</evidence>
<keyword evidence="7" id="KW-1133">Transmembrane helix</keyword>
<evidence type="ECO:0000256" key="7">
    <source>
        <dbReference type="SAM" id="Phobius"/>
    </source>
</evidence>
<evidence type="ECO:0000256" key="6">
    <source>
        <dbReference type="PROSITE-ProRule" id="PRU00169"/>
    </source>
</evidence>
<keyword evidence="13" id="KW-1185">Reference proteome</keyword>
<evidence type="ECO:0000256" key="2">
    <source>
        <dbReference type="ARBA" id="ARBA00012438"/>
    </source>
</evidence>
<evidence type="ECO:0000256" key="1">
    <source>
        <dbReference type="ARBA" id="ARBA00000085"/>
    </source>
</evidence>
<dbReference type="InterPro" id="IPR035965">
    <property type="entry name" value="PAS-like_dom_sf"/>
</dbReference>
<protein>
    <recommendedName>
        <fullName evidence="2">histidine kinase</fullName>
        <ecNumber evidence="2">2.7.13.3</ecNumber>
    </recommendedName>
</protein>
<proteinExistence type="predicted"/>
<dbReference type="PROSITE" id="PS50109">
    <property type="entry name" value="HIS_KIN"/>
    <property type="match status" value="1"/>
</dbReference>
<feature type="domain" description="Response regulatory" evidence="9">
    <location>
        <begin position="573"/>
        <end position="682"/>
    </location>
</feature>
<dbReference type="SMART" id="SM00387">
    <property type="entry name" value="HATPase_c"/>
    <property type="match status" value="1"/>
</dbReference>
<dbReference type="InterPro" id="IPR000014">
    <property type="entry name" value="PAS"/>
</dbReference>
<dbReference type="Pfam" id="PF00512">
    <property type="entry name" value="HisKA"/>
    <property type="match status" value="1"/>
</dbReference>
<dbReference type="InterPro" id="IPR005467">
    <property type="entry name" value="His_kinase_dom"/>
</dbReference>
<feature type="domain" description="Histidine kinase" evidence="8">
    <location>
        <begin position="332"/>
        <end position="551"/>
    </location>
</feature>
<dbReference type="CDD" id="cd00156">
    <property type="entry name" value="REC"/>
    <property type="match status" value="1"/>
</dbReference>
<dbReference type="InterPro" id="IPR013767">
    <property type="entry name" value="PAS_fold"/>
</dbReference>
<evidence type="ECO:0000313" key="13">
    <source>
        <dbReference type="Proteomes" id="UP001382935"/>
    </source>
</evidence>
<dbReference type="EC" id="2.7.13.3" evidence="2"/>
<organism evidence="12 13">
    <name type="scientific">Sphingomonas kaistensis</name>
    <dbReference type="NCBI Taxonomy" id="298708"/>
    <lineage>
        <taxon>Bacteria</taxon>
        <taxon>Pseudomonadati</taxon>
        <taxon>Pseudomonadota</taxon>
        <taxon>Alphaproteobacteria</taxon>
        <taxon>Sphingomonadales</taxon>
        <taxon>Sphingomonadaceae</taxon>
        <taxon>Sphingomonas</taxon>
    </lineage>
</organism>
<feature type="modified residue" description="4-aspartylphosphate" evidence="6">
    <location>
        <position position="621"/>
    </location>
</feature>
<dbReference type="SUPFAM" id="SSF55874">
    <property type="entry name" value="ATPase domain of HSP90 chaperone/DNA topoisomerase II/histidine kinase"/>
    <property type="match status" value="1"/>
</dbReference>
<dbReference type="InterPro" id="IPR003661">
    <property type="entry name" value="HisK_dim/P_dom"/>
</dbReference>
<sequence>MLAIAALQARDIVADQTSAALMAESNERTRRIGDYLAHLLDLETGQRGYVVTGNPEFLEPAEAALARLPQLSRELRGQYRDGSREQQLVTGLLAAGTEKARYSRQVVATRRAGRADNAAALVRNRHGKAMMDRARALSAPLLQGERLNAQGILVGNAEARATRYRLIVAAEVALLLAAAALLTLLLLTLRSLDRASQSLHDSAARQEAIFAHASDAMLMLDREGIVVSVNAAAERLFGHSAAEMVGRSNLLLFADPPTPEESRAYLKGLALGVAAAKPSQSFTGRRRDGTEFQTEVVTTPVPLHGGLQYLAVGRDITERTQVERMKTEFVATVSHELRTPLASISGALGLLAGNAANQLTDGARRLVEIALNNSHRLIRLINDMLDLEKIEAGKMEFDVQRLSLAPLLAQAIDSNTGFAVERGIELRLDPVPDDAAIMGDGDRLQQVFTNLLSNAVKFSPPGAVVDLTATEHDGGWRVSVRDRGPGIAEKFRDRIFGKFSQADAADSRVHGGSGLGLSIAREIVTRLEGTIGFDTVIGAGTVFHVDLPAAPVLAPQDEAPVQRQPIAADGRRHFLHIEDDADALRVVGEAFAHLAEVHVSPSIAEAKAALRRYWFDAILLDIALADGSGLDLLPLIRKANPGAPVILFTAADVGLGIHAMVDAVGVKSRTPLEELASRVEELLARPSGAVAA</sequence>
<keyword evidence="4" id="KW-0808">Transferase</keyword>
<dbReference type="NCBIfam" id="TIGR00229">
    <property type="entry name" value="sensory_box"/>
    <property type="match status" value="1"/>
</dbReference>
<keyword evidence="3 6" id="KW-0597">Phosphoprotein</keyword>
<dbReference type="InterPro" id="IPR036097">
    <property type="entry name" value="HisK_dim/P_sf"/>
</dbReference>
<keyword evidence="12" id="KW-0067">ATP-binding</keyword>
<dbReference type="PROSITE" id="PS50113">
    <property type="entry name" value="PAC"/>
    <property type="match status" value="1"/>
</dbReference>
<dbReference type="InterPro" id="IPR036890">
    <property type="entry name" value="HATPase_C_sf"/>
</dbReference>
<dbReference type="CDD" id="cd00130">
    <property type="entry name" value="PAS"/>
    <property type="match status" value="1"/>
</dbReference>
<evidence type="ECO:0000256" key="3">
    <source>
        <dbReference type="ARBA" id="ARBA00022553"/>
    </source>
</evidence>
<dbReference type="SUPFAM" id="SSF47384">
    <property type="entry name" value="Homodimeric domain of signal transducing histidine kinase"/>
    <property type="match status" value="1"/>
</dbReference>
<comment type="catalytic activity">
    <reaction evidence="1">
        <text>ATP + protein L-histidine = ADP + protein N-phospho-L-histidine.</text>
        <dbReference type="EC" id="2.7.13.3"/>
    </reaction>
</comment>
<dbReference type="Pfam" id="PF05227">
    <property type="entry name" value="CHASE3"/>
    <property type="match status" value="1"/>
</dbReference>
<dbReference type="CDD" id="cd19410">
    <property type="entry name" value="HK9-like_sensor"/>
    <property type="match status" value="1"/>
</dbReference>
<feature type="domain" description="PAC" evidence="11">
    <location>
        <begin position="278"/>
        <end position="328"/>
    </location>
</feature>
<gene>
    <name evidence="12" type="ORF">V6R86_09350</name>
</gene>
<dbReference type="EMBL" id="CP145607">
    <property type="protein sequence ID" value="WWM70874.1"/>
    <property type="molecule type" value="Genomic_DNA"/>
</dbReference>